<protein>
    <recommendedName>
        <fullName evidence="1">Spore protein YkvP/CgeB glycosyl transferase-like domain-containing protein</fullName>
    </recommendedName>
</protein>
<evidence type="ECO:0000313" key="2">
    <source>
        <dbReference type="EMBL" id="EYD78253.1"/>
    </source>
</evidence>
<reference evidence="2 3" key="1">
    <citation type="submission" date="2013-02" db="EMBL/GenBank/DDBJ databases">
        <authorList>
            <person name="Fiebig A."/>
            <person name="Goeker M."/>
            <person name="Klenk H.-P.P."/>
        </authorList>
    </citation>
    <scope>NUCLEOTIDE SEQUENCE [LARGE SCALE GENOMIC DNA]</scope>
    <source>
        <strain evidence="2 3">DSM 19309</strain>
    </source>
</reference>
<gene>
    <name evidence="2" type="ORF">Rumeso_00082</name>
</gene>
<name>A0A017HVR0_9RHOB</name>
<dbReference type="SUPFAM" id="SSF53756">
    <property type="entry name" value="UDP-Glycosyltransferase/glycogen phosphorylase"/>
    <property type="match status" value="1"/>
</dbReference>
<dbReference type="STRING" id="442562.Rumeso_00082"/>
<evidence type="ECO:0000259" key="1">
    <source>
        <dbReference type="Pfam" id="PF13524"/>
    </source>
</evidence>
<feature type="domain" description="Spore protein YkvP/CgeB glycosyl transferase-like" evidence="1">
    <location>
        <begin position="8"/>
        <end position="88"/>
    </location>
</feature>
<dbReference type="EMBL" id="AOSK01000005">
    <property type="protein sequence ID" value="EYD78253.1"/>
    <property type="molecule type" value="Genomic_DNA"/>
</dbReference>
<dbReference type="Pfam" id="PF13524">
    <property type="entry name" value="Glyco_trans_1_2"/>
    <property type="match status" value="1"/>
</dbReference>
<sequence length="102" mass="10911">MTRAAMRRMGWSPSVRLFEAAACGTPIVSDPWRGLSDLLPEDSLVVAHGTEDVLRALALPEGQALALGRAARTRVLARHTGLARARELARALRPQDLAATGT</sequence>
<evidence type="ECO:0000313" key="3">
    <source>
        <dbReference type="Proteomes" id="UP000019666"/>
    </source>
</evidence>
<comment type="caution">
    <text evidence="2">The sequence shown here is derived from an EMBL/GenBank/DDBJ whole genome shotgun (WGS) entry which is preliminary data.</text>
</comment>
<accession>A0A017HVR0</accession>
<dbReference type="AlphaFoldDB" id="A0A017HVR0"/>
<dbReference type="Proteomes" id="UP000019666">
    <property type="component" value="Unassembled WGS sequence"/>
</dbReference>
<dbReference type="HOGENOM" id="CLU_2368050_0_0_5"/>
<organism evidence="2 3">
    <name type="scientific">Rubellimicrobium mesophilum DSM 19309</name>
    <dbReference type="NCBI Taxonomy" id="442562"/>
    <lineage>
        <taxon>Bacteria</taxon>
        <taxon>Pseudomonadati</taxon>
        <taxon>Pseudomonadota</taxon>
        <taxon>Alphaproteobacteria</taxon>
        <taxon>Rhodobacterales</taxon>
        <taxon>Roseobacteraceae</taxon>
        <taxon>Rubellimicrobium</taxon>
    </lineage>
</organism>
<dbReference type="Gene3D" id="3.40.50.2000">
    <property type="entry name" value="Glycogen Phosphorylase B"/>
    <property type="match status" value="1"/>
</dbReference>
<proteinExistence type="predicted"/>
<keyword evidence="3" id="KW-1185">Reference proteome</keyword>
<dbReference type="PATRIC" id="fig|442562.3.peg.83"/>
<dbReference type="InterPro" id="IPR055259">
    <property type="entry name" value="YkvP/CgeB_Glyco_trans-like"/>
</dbReference>